<reference evidence="1 2" key="1">
    <citation type="submission" date="2018-06" db="EMBL/GenBank/DDBJ databases">
        <title>Phytoactinopolyspora halophila sp. nov., a novel halophilic actinomycete isolated from a saline soil in China.</title>
        <authorList>
            <person name="Tang S.-K."/>
        </authorList>
    </citation>
    <scope>NUCLEOTIDE SEQUENCE [LARGE SCALE GENOMIC DNA]</scope>
    <source>
        <strain evidence="1 2">YIM 96934</strain>
    </source>
</reference>
<dbReference type="RefSeq" id="WP_112260192.1">
    <property type="nucleotide sequence ID" value="NZ_QMIG01000035.1"/>
</dbReference>
<organism evidence="1 2">
    <name type="scientific">Phytoactinopolyspora halophila</name>
    <dbReference type="NCBI Taxonomy" id="1981511"/>
    <lineage>
        <taxon>Bacteria</taxon>
        <taxon>Bacillati</taxon>
        <taxon>Actinomycetota</taxon>
        <taxon>Actinomycetes</taxon>
        <taxon>Jiangellales</taxon>
        <taxon>Jiangellaceae</taxon>
        <taxon>Phytoactinopolyspora</taxon>
    </lineage>
</organism>
<name>A0A329QCG5_9ACTN</name>
<dbReference type="AlphaFoldDB" id="A0A329QCG5"/>
<evidence type="ECO:0000313" key="2">
    <source>
        <dbReference type="Proteomes" id="UP000250462"/>
    </source>
</evidence>
<dbReference type="Proteomes" id="UP000250462">
    <property type="component" value="Unassembled WGS sequence"/>
</dbReference>
<comment type="caution">
    <text evidence="1">The sequence shown here is derived from an EMBL/GenBank/DDBJ whole genome shotgun (WGS) entry which is preliminary data.</text>
</comment>
<dbReference type="Pfam" id="PF11855">
    <property type="entry name" value="DUF3375"/>
    <property type="match status" value="1"/>
</dbReference>
<keyword evidence="2" id="KW-1185">Reference proteome</keyword>
<dbReference type="InterPro" id="IPR021804">
    <property type="entry name" value="DUF3375"/>
</dbReference>
<proteinExistence type="predicted"/>
<accession>A0A329QCG5</accession>
<gene>
    <name evidence="1" type="ORF">DPM12_20350</name>
</gene>
<dbReference type="EMBL" id="QMIG01000035">
    <property type="protein sequence ID" value="RAW09711.1"/>
    <property type="molecule type" value="Genomic_DNA"/>
</dbReference>
<protein>
    <submittedName>
        <fullName evidence="1">DUF3375 domain-containing protein</fullName>
    </submittedName>
</protein>
<sequence>MQFDDVAFMREHDSAWRLLRADNAPLVLSFLHKVFVEGNARSVPAAELISRLDDELYALKERLGERAYPKSAREYLNDWAKPEVGWLRKYYPTGTDEAHFDAMPAVEKALSWVRSLRARAFVGTESRLNTLFELLRQIAYGAEEDPDIRLAELYRRRQEIDTEIAKVEQGNVPVLDPSALRDRYQQFAATARELLADFREVEANLRALDRELRERIAAWDGSKGELLDEVLGNRDAIAESDQGRSFQAFYDFLLSPQRQSELSDLLDKVQQLEAISERDPRMRRIHHDWLDAGEQTQATVRVLSDQLRRFLDDQAWLENRRAMDLLHSIESTALELRDHGPPRLTFEIDGVAPSIALPMERPLYTPTANTPIDSSVVVGDDDIDADAMFEQVYVDRAALARDVRRALQHRSQVGLPEIVRDNPLENGLAELVGYLSLDDDAFGVVFDEEIREQVSWYDSDGCERVATLPRVTYVRSAGGGEHG</sequence>
<evidence type="ECO:0000313" key="1">
    <source>
        <dbReference type="EMBL" id="RAW09711.1"/>
    </source>
</evidence>
<dbReference type="OrthoDB" id="138803at2"/>